<dbReference type="AlphaFoldDB" id="N1U709"/>
<protein>
    <submittedName>
        <fullName evidence="1">Uncharacterized protein</fullName>
    </submittedName>
</protein>
<name>N1U709_9LEPT</name>
<comment type="caution">
    <text evidence="1">The sequence shown here is derived from an EMBL/GenBank/DDBJ whole genome shotgun (WGS) entry which is preliminary data.</text>
</comment>
<proteinExistence type="predicted"/>
<sequence>MEIFFKILGRDLFSFYLTFYQTRLSSISNVNLMVENEKEYSKSGNPYF</sequence>
<evidence type="ECO:0000313" key="1">
    <source>
        <dbReference type="EMBL" id="EMY13936.1"/>
    </source>
</evidence>
<organism evidence="1 2">
    <name type="scientific">Leptospira weilii str. Ecochallenge</name>
    <dbReference type="NCBI Taxonomy" id="1049986"/>
    <lineage>
        <taxon>Bacteria</taxon>
        <taxon>Pseudomonadati</taxon>
        <taxon>Spirochaetota</taxon>
        <taxon>Spirochaetia</taxon>
        <taxon>Leptospirales</taxon>
        <taxon>Leptospiraceae</taxon>
        <taxon>Leptospira</taxon>
    </lineage>
</organism>
<dbReference type="EMBL" id="AHMI02000206">
    <property type="protein sequence ID" value="EMY13936.1"/>
    <property type="molecule type" value="Genomic_DNA"/>
</dbReference>
<evidence type="ECO:0000313" key="2">
    <source>
        <dbReference type="Proteomes" id="UP000012249"/>
    </source>
</evidence>
<accession>N1U709</accession>
<gene>
    <name evidence="1" type="ORF">LEP1GSC043_2108</name>
</gene>
<dbReference type="Proteomes" id="UP000012249">
    <property type="component" value="Unassembled WGS sequence"/>
</dbReference>
<reference evidence="1 2" key="1">
    <citation type="submission" date="2013-02" db="EMBL/GenBank/DDBJ databases">
        <authorList>
            <person name="Harkins D.M."/>
            <person name="Durkin A.S."/>
            <person name="Brinkac L.M."/>
            <person name="Haft D.H."/>
            <person name="Selengut J.D."/>
            <person name="Sanka R."/>
            <person name="DePew J."/>
            <person name="Purushe J."/>
            <person name="Haake D.A."/>
            <person name="Matsunaga J."/>
            <person name="Vinetz J.M."/>
            <person name="Sutton G.G."/>
            <person name="Nierman W.C."/>
            <person name="Fouts D.E."/>
        </authorList>
    </citation>
    <scope>NUCLEOTIDE SEQUENCE [LARGE SCALE GENOMIC DNA]</scope>
    <source>
        <strain evidence="1 2">Ecochallenge</strain>
    </source>
</reference>